<evidence type="ECO:0000256" key="1">
    <source>
        <dbReference type="SAM" id="Phobius"/>
    </source>
</evidence>
<evidence type="ECO:0000313" key="2">
    <source>
        <dbReference type="EMBL" id="KAF9750937.1"/>
    </source>
</evidence>
<feature type="transmembrane region" description="Helical" evidence="1">
    <location>
        <begin position="52"/>
        <end position="73"/>
    </location>
</feature>
<organism evidence="2 3">
    <name type="scientific">Bionectria ochroleuca</name>
    <name type="common">Gliocladium roseum</name>
    <dbReference type="NCBI Taxonomy" id="29856"/>
    <lineage>
        <taxon>Eukaryota</taxon>
        <taxon>Fungi</taxon>
        <taxon>Dikarya</taxon>
        <taxon>Ascomycota</taxon>
        <taxon>Pezizomycotina</taxon>
        <taxon>Sordariomycetes</taxon>
        <taxon>Hypocreomycetidae</taxon>
        <taxon>Hypocreales</taxon>
        <taxon>Bionectriaceae</taxon>
        <taxon>Clonostachys</taxon>
    </lineage>
</organism>
<keyword evidence="1" id="KW-0812">Transmembrane</keyword>
<evidence type="ECO:0000313" key="3">
    <source>
        <dbReference type="Proteomes" id="UP000616885"/>
    </source>
</evidence>
<reference evidence="2" key="1">
    <citation type="submission" date="2020-10" db="EMBL/GenBank/DDBJ databases">
        <title>High-Quality Genome Resource of Clonostachys rosea strain S41 by Oxford Nanopore Long-Read Sequencing.</title>
        <authorList>
            <person name="Wang H."/>
        </authorList>
    </citation>
    <scope>NUCLEOTIDE SEQUENCE</scope>
    <source>
        <strain evidence="2">S41</strain>
    </source>
</reference>
<gene>
    <name evidence="2" type="ORF">IM811_015157</name>
</gene>
<sequence>MDPDDWLLPKDVPSWCFSPEERPLTWGEWFWLVVEEVGSSARRVCSLLCQATLKLTILFISTVACGLIIGWILNNETYTLTPSSFDLSPSYDENVELVPEEFDHHGNHRQTTDDKNGAPYLVFPEPNLLLSRNWKFLTSPAYNNLQSQLIFHAHEPWALQVKSLTRRSEKTVQEEFSKFGQCRNLWHQPSNMANEKLHLVITMLKKKRDELSALALRMDENPFLRCFRQQTTHRNVEALSHMTFLLELAAEEQVEKLEDDIACFQAVRWRLALSADNFHKVKDFIPGDVASSMRDRILNDVEILKIVTEFATREASEVVSFFQHHLDRAILIYHDIQTEQENMSRWLENAQGPCGDSEEQINVLEKVNNLLGQGRLLSQGTGERFEM</sequence>
<comment type="caution">
    <text evidence="2">The sequence shown here is derived from an EMBL/GenBank/DDBJ whole genome shotgun (WGS) entry which is preliminary data.</text>
</comment>
<dbReference type="AlphaFoldDB" id="A0A8H7N8D9"/>
<protein>
    <submittedName>
        <fullName evidence="2">Uncharacterized protein</fullName>
    </submittedName>
</protein>
<proteinExistence type="predicted"/>
<keyword evidence="1" id="KW-1133">Transmembrane helix</keyword>
<name>A0A8H7N8D9_BIOOC</name>
<dbReference type="EMBL" id="JADCTT010000006">
    <property type="protein sequence ID" value="KAF9750937.1"/>
    <property type="molecule type" value="Genomic_DNA"/>
</dbReference>
<keyword evidence="1" id="KW-0472">Membrane</keyword>
<dbReference type="Proteomes" id="UP000616885">
    <property type="component" value="Unassembled WGS sequence"/>
</dbReference>
<accession>A0A8H7N8D9</accession>